<evidence type="ECO:0000313" key="2">
    <source>
        <dbReference type="WBParaSite" id="Pan_g17134.t1"/>
    </source>
</evidence>
<reference evidence="1" key="1">
    <citation type="journal article" date="2013" name="Genetics">
        <title>The draft genome and transcriptome of Panagrellus redivivus are shaped by the harsh demands of a free-living lifestyle.</title>
        <authorList>
            <person name="Srinivasan J."/>
            <person name="Dillman A.R."/>
            <person name="Macchietto M.G."/>
            <person name="Heikkinen L."/>
            <person name="Lakso M."/>
            <person name="Fracchia K.M."/>
            <person name="Antoshechkin I."/>
            <person name="Mortazavi A."/>
            <person name="Wong G."/>
            <person name="Sternberg P.W."/>
        </authorList>
    </citation>
    <scope>NUCLEOTIDE SEQUENCE [LARGE SCALE GENOMIC DNA]</scope>
    <source>
        <strain evidence="1">MT8872</strain>
    </source>
</reference>
<proteinExistence type="predicted"/>
<organism evidence="1 2">
    <name type="scientific">Panagrellus redivivus</name>
    <name type="common">Microworm</name>
    <dbReference type="NCBI Taxonomy" id="6233"/>
    <lineage>
        <taxon>Eukaryota</taxon>
        <taxon>Metazoa</taxon>
        <taxon>Ecdysozoa</taxon>
        <taxon>Nematoda</taxon>
        <taxon>Chromadorea</taxon>
        <taxon>Rhabditida</taxon>
        <taxon>Tylenchina</taxon>
        <taxon>Panagrolaimomorpha</taxon>
        <taxon>Panagrolaimoidea</taxon>
        <taxon>Panagrolaimidae</taxon>
        <taxon>Panagrellus</taxon>
    </lineage>
</organism>
<sequence length="509" mass="56240">MSSEVYAVLDSLNAIYLFKPTGQATALVTDDADTVEDAVKALLREAPPNVIKGVYILSFSFFHMCRSSVEAVQKAGYTVIELVEMCRYILAGNIYNLPLRQTVGTILFVLHDTRGYTPIAESKVNVLLKKFKNKCWKLIKVCQNPLDALAAYPSVNDVVYPKFTSEAEVAVLEDIFPDSKLHQAAPDKRGFMITYLQNRVKDGNLDGYEVQQYCTFDLLIKYGTDCLTVPLNDTPPFTITKDIDVGNAPNVKIRASAANSDETHLVKSFKFKGAKLRTVSITIIVDNTLMPQVSIKTLSTREIAVVSAVSPQLTPDAAEVPTSRDDKVDKAGLTTTLPEELSQLTLDPSLTTILTFTCDNRVLIQTDETYTGVKEVLAYVRLEAGMAPIVGQQAFDALKTRPESVFYGITRLLATDFDPDHPDPSWRFKTTRNSDGKLLIHGSDDFTMFPIFLFGLVVKSTLKYIEKNSNFEVASAGIRLPLGSSINDDDLNGVSEKIGVKLAIVEYKL</sequence>
<keyword evidence="1" id="KW-1185">Reference proteome</keyword>
<protein>
    <submittedName>
        <fullName evidence="2">A2M domain-containing protein</fullName>
    </submittedName>
</protein>
<evidence type="ECO:0000313" key="1">
    <source>
        <dbReference type="Proteomes" id="UP000492821"/>
    </source>
</evidence>
<dbReference type="Proteomes" id="UP000492821">
    <property type="component" value="Unassembled WGS sequence"/>
</dbReference>
<name>A0A7E4V695_PANRE</name>
<dbReference type="AlphaFoldDB" id="A0A7E4V695"/>
<accession>A0A7E4V695</accession>
<reference evidence="2" key="2">
    <citation type="submission" date="2020-10" db="UniProtKB">
        <authorList>
            <consortium name="WormBaseParasite"/>
        </authorList>
    </citation>
    <scope>IDENTIFICATION</scope>
</reference>
<dbReference type="WBParaSite" id="Pan_g17134.t1">
    <property type="protein sequence ID" value="Pan_g17134.t1"/>
    <property type="gene ID" value="Pan_g17134"/>
</dbReference>